<accession>A0A3B0SRX3</accession>
<protein>
    <recommendedName>
        <fullName evidence="2">DUF3052 domain-containing protein</fullName>
    </recommendedName>
</protein>
<dbReference type="InterPro" id="IPR021412">
    <property type="entry name" value="DUF3052"/>
</dbReference>
<dbReference type="EMBL" id="UOEK01000475">
    <property type="protein sequence ID" value="VAW08605.1"/>
    <property type="molecule type" value="Genomic_DNA"/>
</dbReference>
<gene>
    <name evidence="1" type="ORF">MNBD_ACTINO02-13</name>
</gene>
<dbReference type="Pfam" id="PF11253">
    <property type="entry name" value="DUF3052"/>
    <property type="match status" value="1"/>
</dbReference>
<proteinExistence type="predicted"/>
<evidence type="ECO:0008006" key="2">
    <source>
        <dbReference type="Google" id="ProtNLM"/>
    </source>
</evidence>
<sequence length="143" mass="15466">MVAERGLYSGTPLVKKLGIDEGDAVGLGHPPDGFVETLGALPSSVRLVDARTPMWDVSVLFCVTHEDLTDALVSAIEKLPAAGAVWIAWPKKSSGVATELTFDDVQQAGLEYGLVDNKICAIDETWSGLRFVVRQQDRSAWPR</sequence>
<name>A0A3B0SRX3_9ZZZZ</name>
<organism evidence="1">
    <name type="scientific">hydrothermal vent metagenome</name>
    <dbReference type="NCBI Taxonomy" id="652676"/>
    <lineage>
        <taxon>unclassified sequences</taxon>
        <taxon>metagenomes</taxon>
        <taxon>ecological metagenomes</taxon>
    </lineage>
</organism>
<evidence type="ECO:0000313" key="1">
    <source>
        <dbReference type="EMBL" id="VAW08605.1"/>
    </source>
</evidence>
<reference evidence="1" key="1">
    <citation type="submission" date="2018-06" db="EMBL/GenBank/DDBJ databases">
        <authorList>
            <person name="Zhirakovskaya E."/>
        </authorList>
    </citation>
    <scope>NUCLEOTIDE SEQUENCE</scope>
</reference>
<dbReference type="AlphaFoldDB" id="A0A3B0SRX3"/>